<dbReference type="InterPro" id="IPR036761">
    <property type="entry name" value="TTHA0802/YceI-like_sf"/>
</dbReference>
<sequence>MSHTTPSSRPGALPDVSAGHWTLDPAGTTVGFQHRTFWGLLNVKGVFTEVAGDGEVLAGGGAHGSVTIGAASLDTRNAKRDKHLRSADFFDVETHSSLVFTATEVTPSGDAAVHVTGDLTVVGVTRALSFTAKASEISADAVTLTAELPLDRGDFGMSWNQAGMLRPLTRVTIAARFTRRAD</sequence>
<reference evidence="4" key="1">
    <citation type="journal article" date="2019" name="Int. J. Syst. Evol. Microbiol.">
        <title>The Global Catalogue of Microorganisms (GCM) 10K type strain sequencing project: providing services to taxonomists for standard genome sequencing and annotation.</title>
        <authorList>
            <consortium name="The Broad Institute Genomics Platform"/>
            <consortium name="The Broad Institute Genome Sequencing Center for Infectious Disease"/>
            <person name="Wu L."/>
            <person name="Ma J."/>
        </authorList>
    </citation>
    <scope>NUCLEOTIDE SEQUENCE [LARGE SCALE GENOMIC DNA]</scope>
    <source>
        <strain evidence="4">JCM 18409</strain>
    </source>
</reference>
<dbReference type="SUPFAM" id="SSF101874">
    <property type="entry name" value="YceI-like"/>
    <property type="match status" value="1"/>
</dbReference>
<accession>A0ABP9JGQ3</accession>
<feature type="domain" description="Lipid/polyisoprenoid-binding YceI-like" evidence="2">
    <location>
        <begin position="20"/>
        <end position="178"/>
    </location>
</feature>
<comment type="similarity">
    <text evidence="1">Belongs to the UPF0312 family.</text>
</comment>
<dbReference type="PANTHER" id="PTHR34406">
    <property type="entry name" value="PROTEIN YCEI"/>
    <property type="match status" value="1"/>
</dbReference>
<evidence type="ECO:0000313" key="3">
    <source>
        <dbReference type="EMBL" id="GAA5029451.1"/>
    </source>
</evidence>
<dbReference type="PANTHER" id="PTHR34406:SF1">
    <property type="entry name" value="PROTEIN YCEI"/>
    <property type="match status" value="1"/>
</dbReference>
<name>A0ABP9JGQ3_9ACTN</name>
<dbReference type="Proteomes" id="UP001501759">
    <property type="component" value="Unassembled WGS sequence"/>
</dbReference>
<protein>
    <submittedName>
        <fullName evidence="3">YceI family protein</fullName>
    </submittedName>
</protein>
<organism evidence="3 4">
    <name type="scientific">Streptomyces siamensis</name>
    <dbReference type="NCBI Taxonomy" id="1274986"/>
    <lineage>
        <taxon>Bacteria</taxon>
        <taxon>Bacillati</taxon>
        <taxon>Actinomycetota</taxon>
        <taxon>Actinomycetes</taxon>
        <taxon>Kitasatosporales</taxon>
        <taxon>Streptomycetaceae</taxon>
        <taxon>Streptomyces</taxon>
    </lineage>
</organism>
<comment type="caution">
    <text evidence="3">The sequence shown here is derived from an EMBL/GenBank/DDBJ whole genome shotgun (WGS) entry which is preliminary data.</text>
</comment>
<dbReference type="RefSeq" id="WP_345656635.1">
    <property type="nucleotide sequence ID" value="NZ_BAABKB010000032.1"/>
</dbReference>
<evidence type="ECO:0000256" key="1">
    <source>
        <dbReference type="ARBA" id="ARBA00008812"/>
    </source>
</evidence>
<dbReference type="InterPro" id="IPR007372">
    <property type="entry name" value="Lipid/polyisoprenoid-bd_YceI"/>
</dbReference>
<dbReference type="SMART" id="SM00867">
    <property type="entry name" value="YceI"/>
    <property type="match status" value="1"/>
</dbReference>
<keyword evidence="4" id="KW-1185">Reference proteome</keyword>
<dbReference type="Pfam" id="PF04264">
    <property type="entry name" value="YceI"/>
    <property type="match status" value="1"/>
</dbReference>
<gene>
    <name evidence="3" type="ORF">GCM10023335_68440</name>
</gene>
<dbReference type="EMBL" id="BAABKB010000032">
    <property type="protein sequence ID" value="GAA5029451.1"/>
    <property type="molecule type" value="Genomic_DNA"/>
</dbReference>
<dbReference type="Gene3D" id="2.40.128.110">
    <property type="entry name" value="Lipid/polyisoprenoid-binding, YceI-like"/>
    <property type="match status" value="1"/>
</dbReference>
<evidence type="ECO:0000313" key="4">
    <source>
        <dbReference type="Proteomes" id="UP001501759"/>
    </source>
</evidence>
<proteinExistence type="inferred from homology"/>
<evidence type="ECO:0000259" key="2">
    <source>
        <dbReference type="SMART" id="SM00867"/>
    </source>
</evidence>